<reference evidence="3" key="1">
    <citation type="submission" date="2014-04" db="EMBL/GenBank/DDBJ databases">
        <title>Evolutionary Origins and Diversification of the Mycorrhizal Mutualists.</title>
        <authorList>
            <consortium name="DOE Joint Genome Institute"/>
            <consortium name="Mycorrhizal Genomics Consortium"/>
            <person name="Kohler A."/>
            <person name="Kuo A."/>
            <person name="Nagy L.G."/>
            <person name="Floudas D."/>
            <person name="Copeland A."/>
            <person name="Barry K.W."/>
            <person name="Cichocki N."/>
            <person name="Veneault-Fourrey C."/>
            <person name="LaButti K."/>
            <person name="Lindquist E.A."/>
            <person name="Lipzen A."/>
            <person name="Lundell T."/>
            <person name="Morin E."/>
            <person name="Murat C."/>
            <person name="Riley R."/>
            <person name="Ohm R."/>
            <person name="Sun H."/>
            <person name="Tunlid A."/>
            <person name="Henrissat B."/>
            <person name="Grigoriev I.V."/>
            <person name="Hibbett D.S."/>
            <person name="Martin F."/>
        </authorList>
    </citation>
    <scope>NUCLEOTIDE SEQUENCE [LARGE SCALE GENOMIC DNA]</scope>
    <source>
        <strain evidence="3">FD-334 SS-4</strain>
    </source>
</reference>
<feature type="compositionally biased region" description="Polar residues" evidence="1">
    <location>
        <begin position="247"/>
        <end position="256"/>
    </location>
</feature>
<sequence length="529" mass="56208">MHHGLQHPPAQLAALPVLDAQSTQPIRALDAQTFAQLHLQHTLAHPPDNVLFPFLHGLEGDNQAQNTFFATSSFPGGAGSRHHGHHQGPHRRITPRVPAYRGLVWVVCEEDLERAGDAVSLRVLRRRPSRVSADSSLEGAVPSSGSEDDDDEYAYGGYSEWDGEGESDDSGMDEELDEDDQDIMLLDALAHGNDSHRHSSLGVSPLTSELDLQCSSMSSVSPASPASPPLNILQTPLPPPHPDIITIASSDSFSHSNPHDHTQSPSGSPSSPSTLSDLGLVGLNMDNSGMAITLPDDMKLLPGGIGKKDAASYEGVHMHPVAHRPSLLPTPETATKTSSTPSSTSASASASQSSSDLSVPGDVEASESRASPAQTQLKLQPPLSNQLDAAEQSRLQRQFEAQVQLGQIEGPPARPRPPRRPDTNPAAPPLLTSTFRPKELLRRRRPPTQAQGGVGPSPSLPTSVASKLNGSSPARPCQAGGKEDEGWEFVPARVPDGISLRNFGIQVSTQTERSATFGLFAHSHATCMV</sequence>
<keyword evidence="3" id="KW-1185">Reference proteome</keyword>
<feature type="compositionally biased region" description="Polar residues" evidence="1">
    <location>
        <begin position="460"/>
        <end position="472"/>
    </location>
</feature>
<dbReference type="EMBL" id="KN817621">
    <property type="protein sequence ID" value="KJA16448.1"/>
    <property type="molecule type" value="Genomic_DNA"/>
</dbReference>
<feature type="compositionally biased region" description="Low complexity" evidence="1">
    <location>
        <begin position="333"/>
        <end position="355"/>
    </location>
</feature>
<gene>
    <name evidence="2" type="ORF">HYPSUDRAFT_293082</name>
</gene>
<dbReference type="OrthoDB" id="273181at2759"/>
<accession>A0A0D2LZT9</accession>
<feature type="region of interest" description="Disordered" evidence="1">
    <location>
        <begin position="216"/>
        <end position="280"/>
    </location>
</feature>
<feature type="compositionally biased region" description="Acidic residues" evidence="1">
    <location>
        <begin position="161"/>
        <end position="175"/>
    </location>
</feature>
<organism evidence="2 3">
    <name type="scientific">Hypholoma sublateritium (strain FD-334 SS-4)</name>
    <dbReference type="NCBI Taxonomy" id="945553"/>
    <lineage>
        <taxon>Eukaryota</taxon>
        <taxon>Fungi</taxon>
        <taxon>Dikarya</taxon>
        <taxon>Basidiomycota</taxon>
        <taxon>Agaricomycotina</taxon>
        <taxon>Agaricomycetes</taxon>
        <taxon>Agaricomycetidae</taxon>
        <taxon>Agaricales</taxon>
        <taxon>Agaricineae</taxon>
        <taxon>Strophariaceae</taxon>
        <taxon>Hypholoma</taxon>
    </lineage>
</organism>
<protein>
    <submittedName>
        <fullName evidence="2">Uncharacterized protein</fullName>
    </submittedName>
</protein>
<dbReference type="Proteomes" id="UP000054270">
    <property type="component" value="Unassembled WGS sequence"/>
</dbReference>
<evidence type="ECO:0000313" key="2">
    <source>
        <dbReference type="EMBL" id="KJA16448.1"/>
    </source>
</evidence>
<dbReference type="STRING" id="945553.A0A0D2LZT9"/>
<dbReference type="AlphaFoldDB" id="A0A0D2LZT9"/>
<feature type="compositionally biased region" description="Low complexity" evidence="1">
    <location>
        <begin position="264"/>
        <end position="280"/>
    </location>
</feature>
<proteinExistence type="predicted"/>
<feature type="compositionally biased region" description="Polar residues" evidence="1">
    <location>
        <begin position="368"/>
        <end position="389"/>
    </location>
</feature>
<feature type="region of interest" description="Disordered" evidence="1">
    <location>
        <begin position="406"/>
        <end position="486"/>
    </location>
</feature>
<evidence type="ECO:0000256" key="1">
    <source>
        <dbReference type="SAM" id="MobiDB-lite"/>
    </source>
</evidence>
<evidence type="ECO:0000313" key="3">
    <source>
        <dbReference type="Proteomes" id="UP000054270"/>
    </source>
</evidence>
<feature type="region of interest" description="Disordered" evidence="1">
    <location>
        <begin position="321"/>
        <end position="389"/>
    </location>
</feature>
<feature type="region of interest" description="Disordered" evidence="1">
    <location>
        <begin position="131"/>
        <end position="175"/>
    </location>
</feature>
<name>A0A0D2LZT9_HYPSF</name>